<dbReference type="RefSeq" id="WP_015786939.1">
    <property type="nucleotide sequence ID" value="NC_013159.1"/>
</dbReference>
<dbReference type="EMBL" id="CP001683">
    <property type="protein sequence ID" value="ACU97627.1"/>
    <property type="molecule type" value="Genomic_DNA"/>
</dbReference>
<proteinExistence type="predicted"/>
<dbReference type="Proteomes" id="UP000000841">
    <property type="component" value="Chromosome"/>
</dbReference>
<evidence type="ECO:0000313" key="2">
    <source>
        <dbReference type="Proteomes" id="UP000000841"/>
    </source>
</evidence>
<reference evidence="1 2" key="1">
    <citation type="journal article" date="2009" name="Stand. Genomic Sci.">
        <title>Complete genome sequence of Saccharomonospora viridis type strain (P101).</title>
        <authorList>
            <person name="Pati A."/>
            <person name="Sikorski J."/>
            <person name="Nolan M."/>
            <person name="Lapidus A."/>
            <person name="Copeland A."/>
            <person name="Glavina Del Rio T."/>
            <person name="Lucas S."/>
            <person name="Chen F."/>
            <person name="Tice H."/>
            <person name="Pitluck S."/>
            <person name="Cheng J.F."/>
            <person name="Chertkov O."/>
            <person name="Brettin T."/>
            <person name="Han C."/>
            <person name="Detter J.C."/>
            <person name="Kuske C."/>
            <person name="Bruce D."/>
            <person name="Goodwin L."/>
            <person name="Chain P."/>
            <person name="D'haeseleer P."/>
            <person name="Chen A."/>
            <person name="Palaniappan K."/>
            <person name="Ivanova N."/>
            <person name="Mavromatis K."/>
            <person name="Mikhailova N."/>
            <person name="Rohde M."/>
            <person name="Tindall B.J."/>
            <person name="Goker M."/>
            <person name="Bristow J."/>
            <person name="Eisen J.A."/>
            <person name="Markowitz V."/>
            <person name="Hugenholtz P."/>
            <person name="Kyrpides N.C."/>
            <person name="Klenk H.P."/>
        </authorList>
    </citation>
    <scope>NUCLEOTIDE SEQUENCE [LARGE SCALE GENOMIC DNA]</scope>
    <source>
        <strain evidence="2">ATCC 15386 / DSM 43017 / JCM 3036 / NBRC 12207 / P101</strain>
    </source>
</reference>
<keyword evidence="2" id="KW-1185">Reference proteome</keyword>
<name>C7N091_SACVD</name>
<dbReference type="KEGG" id="svi:Svir_26390"/>
<dbReference type="HOGENOM" id="CLU_173942_0_0_11"/>
<organism evidence="1 2">
    <name type="scientific">Saccharomonospora viridis (strain ATCC 15386 / DSM 43017 / JCM 3036 / CCUG 5913 / NBRC 12207 / NCIMB 9602 / P101)</name>
    <name type="common">Thermoactinomyces viridis</name>
    <dbReference type="NCBI Taxonomy" id="471857"/>
    <lineage>
        <taxon>Bacteria</taxon>
        <taxon>Bacillati</taxon>
        <taxon>Actinomycetota</taxon>
        <taxon>Actinomycetes</taxon>
        <taxon>Pseudonocardiales</taxon>
        <taxon>Pseudonocardiaceae</taxon>
        <taxon>Saccharomonospora</taxon>
    </lineage>
</organism>
<evidence type="ECO:0000313" key="1">
    <source>
        <dbReference type="EMBL" id="ACU97627.1"/>
    </source>
</evidence>
<dbReference type="AlphaFoldDB" id="C7N091"/>
<gene>
    <name evidence="1" type="ordered locus">Svir_26390</name>
</gene>
<sequence length="120" mass="13383">MTNIEHRRDPTSLALRAISERECARFRNRNLRQPGKGRRVHAVELREWIGGLKMPTPACHQPVDPVSLAGGSEAVTQRVDCERCLTRDPNPFTPLTVIDGGQLTLDFDTDDDSCGDTAER</sequence>
<protein>
    <submittedName>
        <fullName evidence="1">Uncharacterized protein</fullName>
    </submittedName>
</protein>
<accession>C7N091</accession>